<name>A0A6A5XJH1_9PLEO</name>
<reference evidence="2" key="1">
    <citation type="journal article" date="2020" name="Stud. Mycol.">
        <title>101 Dothideomycetes genomes: a test case for predicting lifestyles and emergence of pathogens.</title>
        <authorList>
            <person name="Haridas S."/>
            <person name="Albert R."/>
            <person name="Binder M."/>
            <person name="Bloem J."/>
            <person name="Labutti K."/>
            <person name="Salamov A."/>
            <person name="Andreopoulos B."/>
            <person name="Baker S."/>
            <person name="Barry K."/>
            <person name="Bills G."/>
            <person name="Bluhm B."/>
            <person name="Cannon C."/>
            <person name="Castanera R."/>
            <person name="Culley D."/>
            <person name="Daum C."/>
            <person name="Ezra D."/>
            <person name="Gonzalez J."/>
            <person name="Henrissat B."/>
            <person name="Kuo A."/>
            <person name="Liang C."/>
            <person name="Lipzen A."/>
            <person name="Lutzoni F."/>
            <person name="Magnuson J."/>
            <person name="Mondo S."/>
            <person name="Nolan M."/>
            <person name="Ohm R."/>
            <person name="Pangilinan J."/>
            <person name="Park H.-J."/>
            <person name="Ramirez L."/>
            <person name="Alfaro M."/>
            <person name="Sun H."/>
            <person name="Tritt A."/>
            <person name="Yoshinaga Y."/>
            <person name="Zwiers L.-H."/>
            <person name="Turgeon B."/>
            <person name="Goodwin S."/>
            <person name="Spatafora J."/>
            <person name="Crous P."/>
            <person name="Grigoriev I."/>
        </authorList>
    </citation>
    <scope>NUCLEOTIDE SEQUENCE</scope>
    <source>
        <strain evidence="2">CBS 175.79</strain>
    </source>
</reference>
<organism evidence="2 3">
    <name type="scientific">Aaosphaeria arxii CBS 175.79</name>
    <dbReference type="NCBI Taxonomy" id="1450172"/>
    <lineage>
        <taxon>Eukaryota</taxon>
        <taxon>Fungi</taxon>
        <taxon>Dikarya</taxon>
        <taxon>Ascomycota</taxon>
        <taxon>Pezizomycotina</taxon>
        <taxon>Dothideomycetes</taxon>
        <taxon>Pleosporomycetidae</taxon>
        <taxon>Pleosporales</taxon>
        <taxon>Pleosporales incertae sedis</taxon>
        <taxon>Aaosphaeria</taxon>
    </lineage>
</organism>
<dbReference type="OrthoDB" id="5413827at2759"/>
<dbReference type="AlphaFoldDB" id="A0A6A5XJH1"/>
<evidence type="ECO:0000259" key="1">
    <source>
        <dbReference type="Pfam" id="PF24864"/>
    </source>
</evidence>
<gene>
    <name evidence="2" type="ORF">BU24DRAFT_464201</name>
</gene>
<proteinExistence type="predicted"/>
<dbReference type="GeneID" id="54289583"/>
<dbReference type="RefSeq" id="XP_033381757.1">
    <property type="nucleotide sequence ID" value="XM_033532186.1"/>
</dbReference>
<feature type="domain" description="DUF7730" evidence="1">
    <location>
        <begin position="69"/>
        <end position="189"/>
    </location>
</feature>
<sequence length="258" mass="29506">MALTERPRRRSSETSSRSMIAKGLNANLVVKSGNDSRPPMKKRRNGMLDLRISIKSPRFQISRENSLGSPLLRLPAEIRCKIYEYALGGYDISIVRRIASTSGNATDFLSFYDGVEIPRGSRSIEKPNIGLLRVSRQIYVETALLPYVYNTFCFDLALGNSTFTPWMKARRPAQRRAVHCIRLHYRHLVSIFAERRKPLRAFFPNLKYIDGTDYMVKYMVKYIAPASASHLEARIRDAEGDDVRLILQPRAQSPVHTE</sequence>
<evidence type="ECO:0000313" key="2">
    <source>
        <dbReference type="EMBL" id="KAF2013418.1"/>
    </source>
</evidence>
<accession>A0A6A5XJH1</accession>
<protein>
    <recommendedName>
        <fullName evidence="1">DUF7730 domain-containing protein</fullName>
    </recommendedName>
</protein>
<dbReference type="PANTHER" id="PTHR38790:SF4">
    <property type="entry name" value="2EXR DOMAIN-CONTAINING PROTEIN"/>
    <property type="match status" value="1"/>
</dbReference>
<dbReference type="Proteomes" id="UP000799778">
    <property type="component" value="Unassembled WGS sequence"/>
</dbReference>
<dbReference type="InterPro" id="IPR056632">
    <property type="entry name" value="DUF7730"/>
</dbReference>
<dbReference type="PANTHER" id="PTHR38790">
    <property type="entry name" value="2EXR DOMAIN-CONTAINING PROTEIN-RELATED"/>
    <property type="match status" value="1"/>
</dbReference>
<dbReference type="EMBL" id="ML978071">
    <property type="protein sequence ID" value="KAF2013418.1"/>
    <property type="molecule type" value="Genomic_DNA"/>
</dbReference>
<evidence type="ECO:0000313" key="3">
    <source>
        <dbReference type="Proteomes" id="UP000799778"/>
    </source>
</evidence>
<dbReference type="Pfam" id="PF24864">
    <property type="entry name" value="DUF7730"/>
    <property type="match status" value="1"/>
</dbReference>
<keyword evidence="3" id="KW-1185">Reference proteome</keyword>